<gene>
    <name evidence="3" type="ORF">A8950_1010</name>
</gene>
<comment type="caution">
    <text evidence="3">The sequence shown here is derived from an EMBL/GenBank/DDBJ whole genome shotgun (WGS) entry which is preliminary data.</text>
</comment>
<dbReference type="EMBL" id="SNYW01000006">
    <property type="protein sequence ID" value="TDQ84457.1"/>
    <property type="molecule type" value="Genomic_DNA"/>
</dbReference>
<sequence>MIRALRFRVQNYRNINDSGWIPLERVTNFVGRNESGKTTLLKAFHKFNPATPEPYDPQREFPRDRYTRDYIAGGAKGGDWPVCSVAFALPEEVKIELAAVLTTEQHAPDEAILTRYYDGSLSFEYEPALREKPLTPEPVLKSLEAFAAAARRIPAPSAEQEEAAAAQRSALSTWAIGWQDRLKAAGDLRNEDGAKLLNLLRGEAEKKSSPQTADMVEALQADLAPLLDAAKIGPVLDQIDAIIEDRIPVLVYFENYGILDSAIWLPRFLEDRKRAPADARIRTIDAMFRHVGLDPQDIASLGNEEAETQRRQGHQPTAEMISNDQRRKEARAIQLNSASLDISAKFSNWWSQRRHKIRYHADGDYFRIWVADDRRPDVEIELEARSKGFQWFFSFYLVFLVESGDGHKDAILLLDEPGMHLHPTAQQELIGFFETLAEKNQLLYSTHSPFLIDGEHLHRVRPVTEDNAGNSHISVETWPKDRETIFPLQAAAGYAMARGLFQHHKNVLVEGMSDYYYLHALAHQCVTTNRMSLPTDIYVTPCGGTKLVSQFASLFLGQEVRPLILLDGDDAGRVRRDALMKEMYIGHDSAVLMLDEVLGRPGDEIEVEDILGEALILPALKVVIGKSIKLTELDRKAGSLPSMIKSAAKRLGIELPEGWKASVAIQLVSEWAEKKTTLPTEVLARAEMLFRAISERFRKGS</sequence>
<protein>
    <submittedName>
        <fullName evidence="3">Putative AbiEii toxin of type IV toxin-antitoxin system</fullName>
    </submittedName>
</protein>
<dbReference type="Pfam" id="PF13304">
    <property type="entry name" value="AAA_21"/>
    <property type="match status" value="1"/>
</dbReference>
<dbReference type="PANTHER" id="PTHR43581:SF4">
    <property type="entry name" value="ATP_GTP PHOSPHATASE"/>
    <property type="match status" value="1"/>
</dbReference>
<proteinExistence type="predicted"/>
<dbReference type="InterPro" id="IPR027417">
    <property type="entry name" value="P-loop_NTPase"/>
</dbReference>
<reference evidence="3 4" key="1">
    <citation type="submission" date="2019-03" db="EMBL/GenBank/DDBJ databases">
        <title>Genomic Encyclopedia of Type Strains, Phase III (KMG-III): the genomes of soil and plant-associated and newly described type strains.</title>
        <authorList>
            <person name="Whitman W."/>
        </authorList>
    </citation>
    <scope>NUCLEOTIDE SEQUENCE [LARGE SCALE GENOMIC DNA]</scope>
    <source>
        <strain evidence="3 4">CGMCC 1.7660</strain>
    </source>
</reference>
<dbReference type="Gene3D" id="3.40.50.300">
    <property type="entry name" value="P-loop containing nucleotide triphosphate hydrolases"/>
    <property type="match status" value="1"/>
</dbReference>
<dbReference type="CDD" id="cd00267">
    <property type="entry name" value="ABC_ATPase"/>
    <property type="match status" value="1"/>
</dbReference>
<feature type="region of interest" description="Disordered" evidence="1">
    <location>
        <begin position="303"/>
        <end position="326"/>
    </location>
</feature>
<name>A0A4R6WXM7_9PROT</name>
<evidence type="ECO:0000259" key="2">
    <source>
        <dbReference type="Pfam" id="PF13304"/>
    </source>
</evidence>
<organism evidence="3 4">
    <name type="scientific">Dongia mobilis</name>
    <dbReference type="NCBI Taxonomy" id="578943"/>
    <lineage>
        <taxon>Bacteria</taxon>
        <taxon>Pseudomonadati</taxon>
        <taxon>Pseudomonadota</taxon>
        <taxon>Alphaproteobacteria</taxon>
        <taxon>Rhodospirillales</taxon>
        <taxon>Dongiaceae</taxon>
        <taxon>Dongia</taxon>
    </lineage>
</organism>
<evidence type="ECO:0000313" key="4">
    <source>
        <dbReference type="Proteomes" id="UP000295783"/>
    </source>
</evidence>
<keyword evidence="4" id="KW-1185">Reference proteome</keyword>
<dbReference type="GO" id="GO:0016887">
    <property type="term" value="F:ATP hydrolysis activity"/>
    <property type="evidence" value="ECO:0007669"/>
    <property type="project" value="InterPro"/>
</dbReference>
<dbReference type="SUPFAM" id="SSF52540">
    <property type="entry name" value="P-loop containing nucleoside triphosphate hydrolases"/>
    <property type="match status" value="1"/>
</dbReference>
<evidence type="ECO:0000313" key="3">
    <source>
        <dbReference type="EMBL" id="TDQ84457.1"/>
    </source>
</evidence>
<accession>A0A4R6WXM7</accession>
<dbReference type="PANTHER" id="PTHR43581">
    <property type="entry name" value="ATP/GTP PHOSPHATASE"/>
    <property type="match status" value="1"/>
</dbReference>
<dbReference type="AlphaFoldDB" id="A0A4R6WXM7"/>
<dbReference type="InterPro" id="IPR003959">
    <property type="entry name" value="ATPase_AAA_core"/>
</dbReference>
<feature type="domain" description="ATPase AAA-type core" evidence="2">
    <location>
        <begin position="304"/>
        <end position="453"/>
    </location>
</feature>
<dbReference type="InterPro" id="IPR051396">
    <property type="entry name" value="Bact_Antivir_Def_Nuclease"/>
</dbReference>
<evidence type="ECO:0000256" key="1">
    <source>
        <dbReference type="SAM" id="MobiDB-lite"/>
    </source>
</evidence>
<dbReference type="Proteomes" id="UP000295783">
    <property type="component" value="Unassembled WGS sequence"/>
</dbReference>
<dbReference type="RefSeq" id="WP_166645000.1">
    <property type="nucleotide sequence ID" value="NZ_SNYW01000006.1"/>
</dbReference>
<dbReference type="GO" id="GO:0005524">
    <property type="term" value="F:ATP binding"/>
    <property type="evidence" value="ECO:0007669"/>
    <property type="project" value="InterPro"/>
</dbReference>